<protein>
    <submittedName>
        <fullName evidence="1">Uncharacterized protein</fullName>
    </submittedName>
</protein>
<dbReference type="EMBL" id="BAAAQN010000026">
    <property type="protein sequence ID" value="GAA2038328.1"/>
    <property type="molecule type" value="Genomic_DNA"/>
</dbReference>
<comment type="caution">
    <text evidence="1">The sequence shown here is derived from an EMBL/GenBank/DDBJ whole genome shotgun (WGS) entry which is preliminary data.</text>
</comment>
<sequence length="77" mass="8090">MPASDVADSAAAAIRARTIGRRPDDRDLPRAPVDGRSRVRSLIAALLAGCGEKTVPGWARDGCQCPYDVVRESALAA</sequence>
<evidence type="ECO:0000313" key="2">
    <source>
        <dbReference type="Proteomes" id="UP001500751"/>
    </source>
</evidence>
<name>A0ABN2UJ18_9ACTN</name>
<reference evidence="1 2" key="1">
    <citation type="journal article" date="2019" name="Int. J. Syst. Evol. Microbiol.">
        <title>The Global Catalogue of Microorganisms (GCM) 10K type strain sequencing project: providing services to taxonomists for standard genome sequencing and annotation.</title>
        <authorList>
            <consortium name="The Broad Institute Genomics Platform"/>
            <consortium name="The Broad Institute Genome Sequencing Center for Infectious Disease"/>
            <person name="Wu L."/>
            <person name="Ma J."/>
        </authorList>
    </citation>
    <scope>NUCLEOTIDE SEQUENCE [LARGE SCALE GENOMIC DNA]</scope>
    <source>
        <strain evidence="1 2">JCM 16014</strain>
    </source>
</reference>
<accession>A0ABN2UJ18</accession>
<evidence type="ECO:0000313" key="1">
    <source>
        <dbReference type="EMBL" id="GAA2038328.1"/>
    </source>
</evidence>
<organism evidence="1 2">
    <name type="scientific">Catenulispora yoronensis</name>
    <dbReference type="NCBI Taxonomy" id="450799"/>
    <lineage>
        <taxon>Bacteria</taxon>
        <taxon>Bacillati</taxon>
        <taxon>Actinomycetota</taxon>
        <taxon>Actinomycetes</taxon>
        <taxon>Catenulisporales</taxon>
        <taxon>Catenulisporaceae</taxon>
        <taxon>Catenulispora</taxon>
    </lineage>
</organism>
<dbReference type="Proteomes" id="UP001500751">
    <property type="component" value="Unassembled WGS sequence"/>
</dbReference>
<keyword evidence="2" id="KW-1185">Reference proteome</keyword>
<proteinExistence type="predicted"/>
<gene>
    <name evidence="1" type="ORF">GCM10009839_44790</name>
</gene>